<evidence type="ECO:0000313" key="3">
    <source>
        <dbReference type="Proteomes" id="UP001362999"/>
    </source>
</evidence>
<dbReference type="AlphaFoldDB" id="A0AAV9ZEQ7"/>
<protein>
    <recommendedName>
        <fullName evidence="4">Gag protein</fullName>
    </recommendedName>
</protein>
<accession>A0AAV9ZEQ7</accession>
<feature type="compositionally biased region" description="Low complexity" evidence="1">
    <location>
        <begin position="247"/>
        <end position="264"/>
    </location>
</feature>
<name>A0AAV9ZEQ7_9AGAR</name>
<dbReference type="EMBL" id="JAWWNJ010000158">
    <property type="protein sequence ID" value="KAK6980591.1"/>
    <property type="molecule type" value="Genomic_DNA"/>
</dbReference>
<feature type="compositionally biased region" description="Low complexity" evidence="1">
    <location>
        <begin position="216"/>
        <end position="233"/>
    </location>
</feature>
<keyword evidence="3" id="KW-1185">Reference proteome</keyword>
<gene>
    <name evidence="2" type="ORF">R3P38DRAFT_3376706</name>
</gene>
<evidence type="ECO:0000256" key="1">
    <source>
        <dbReference type="SAM" id="MobiDB-lite"/>
    </source>
</evidence>
<feature type="compositionally biased region" description="Pro residues" evidence="1">
    <location>
        <begin position="234"/>
        <end position="246"/>
    </location>
</feature>
<dbReference type="Proteomes" id="UP001362999">
    <property type="component" value="Unassembled WGS sequence"/>
</dbReference>
<evidence type="ECO:0000313" key="2">
    <source>
        <dbReference type="EMBL" id="KAK6980591.1"/>
    </source>
</evidence>
<reference evidence="2 3" key="1">
    <citation type="journal article" date="2024" name="J Genomics">
        <title>Draft genome sequencing and assembly of Favolaschia claudopus CIRM-BRFM 2984 isolated from oak limbs.</title>
        <authorList>
            <person name="Navarro D."/>
            <person name="Drula E."/>
            <person name="Chaduli D."/>
            <person name="Cazenave R."/>
            <person name="Ahrendt S."/>
            <person name="Wang J."/>
            <person name="Lipzen A."/>
            <person name="Daum C."/>
            <person name="Barry K."/>
            <person name="Grigoriev I.V."/>
            <person name="Favel A."/>
            <person name="Rosso M.N."/>
            <person name="Martin F."/>
        </authorList>
    </citation>
    <scope>NUCLEOTIDE SEQUENCE [LARGE SCALE GENOMIC DNA]</scope>
    <source>
        <strain evidence="2 3">CIRM-BRFM 2984</strain>
    </source>
</reference>
<evidence type="ECO:0008006" key="4">
    <source>
        <dbReference type="Google" id="ProtNLM"/>
    </source>
</evidence>
<proteinExistence type="predicted"/>
<feature type="region of interest" description="Disordered" evidence="1">
    <location>
        <begin position="1"/>
        <end position="35"/>
    </location>
</feature>
<sequence length="301" mass="32059">MDGESLGPVDPTSGSSGDHTPRASPAPQGAPPTLDLESLARAVVGIGESLKQNQELLNSYGFGIQALVQRMESLSAPPSGASDAPKGAPRFNPPRQFNGKKDEVEPFLSEIKHAIHLSRASLRNDYDYAIFMSGFLKDGHPKAWFTSLTEASKIKHFYDGLKPAVKDQLVSVLSPPDTLLAYSKLCITIDNRVHQRKVEQDPSPVSAPQVPPPPSSAASEPSSAPAASEIASAPEPPRPDVVPPRPAAAVPAALPRPASPPRVRQNLRSDYVPPSQTTTRLGRVSRPAKRLTASSLKEGVM</sequence>
<organism evidence="2 3">
    <name type="scientific">Favolaschia claudopus</name>
    <dbReference type="NCBI Taxonomy" id="2862362"/>
    <lineage>
        <taxon>Eukaryota</taxon>
        <taxon>Fungi</taxon>
        <taxon>Dikarya</taxon>
        <taxon>Basidiomycota</taxon>
        <taxon>Agaricomycotina</taxon>
        <taxon>Agaricomycetes</taxon>
        <taxon>Agaricomycetidae</taxon>
        <taxon>Agaricales</taxon>
        <taxon>Marasmiineae</taxon>
        <taxon>Mycenaceae</taxon>
        <taxon>Favolaschia</taxon>
    </lineage>
</organism>
<comment type="caution">
    <text evidence="2">The sequence shown here is derived from an EMBL/GenBank/DDBJ whole genome shotgun (WGS) entry which is preliminary data.</text>
</comment>
<feature type="region of interest" description="Disordered" evidence="1">
    <location>
        <begin position="197"/>
        <end position="301"/>
    </location>
</feature>
<feature type="region of interest" description="Disordered" evidence="1">
    <location>
        <begin position="75"/>
        <end position="99"/>
    </location>
</feature>